<reference evidence="3" key="1">
    <citation type="journal article" date="2023" name="Mol. Phylogenet. Evol.">
        <title>Genome-scale phylogeny and comparative genomics of the fungal order Sordariales.</title>
        <authorList>
            <person name="Hensen N."/>
            <person name="Bonometti L."/>
            <person name="Westerberg I."/>
            <person name="Brannstrom I.O."/>
            <person name="Guillou S."/>
            <person name="Cros-Aarteil S."/>
            <person name="Calhoun S."/>
            <person name="Haridas S."/>
            <person name="Kuo A."/>
            <person name="Mondo S."/>
            <person name="Pangilinan J."/>
            <person name="Riley R."/>
            <person name="LaButti K."/>
            <person name="Andreopoulos B."/>
            <person name="Lipzen A."/>
            <person name="Chen C."/>
            <person name="Yan M."/>
            <person name="Daum C."/>
            <person name="Ng V."/>
            <person name="Clum A."/>
            <person name="Steindorff A."/>
            <person name="Ohm R.A."/>
            <person name="Martin F."/>
            <person name="Silar P."/>
            <person name="Natvig D.O."/>
            <person name="Lalanne C."/>
            <person name="Gautier V."/>
            <person name="Ament-Velasquez S.L."/>
            <person name="Kruys A."/>
            <person name="Hutchinson M.I."/>
            <person name="Powell A.J."/>
            <person name="Barry K."/>
            <person name="Miller A.N."/>
            <person name="Grigoriev I.V."/>
            <person name="Debuchy R."/>
            <person name="Gladieux P."/>
            <person name="Hiltunen Thoren M."/>
            <person name="Johannesson H."/>
        </authorList>
    </citation>
    <scope>NUCLEOTIDE SEQUENCE</scope>
    <source>
        <strain evidence="3">PSN324</strain>
    </source>
</reference>
<evidence type="ECO:0000256" key="1">
    <source>
        <dbReference type="SAM" id="Coils"/>
    </source>
</evidence>
<keyword evidence="1" id="KW-0175">Coiled coil</keyword>
<organism evidence="3 4">
    <name type="scientific">Cladorrhinum samala</name>
    <dbReference type="NCBI Taxonomy" id="585594"/>
    <lineage>
        <taxon>Eukaryota</taxon>
        <taxon>Fungi</taxon>
        <taxon>Dikarya</taxon>
        <taxon>Ascomycota</taxon>
        <taxon>Pezizomycotina</taxon>
        <taxon>Sordariomycetes</taxon>
        <taxon>Sordariomycetidae</taxon>
        <taxon>Sordariales</taxon>
        <taxon>Podosporaceae</taxon>
        <taxon>Cladorrhinum</taxon>
    </lineage>
</organism>
<feature type="compositionally biased region" description="Low complexity" evidence="2">
    <location>
        <begin position="234"/>
        <end position="249"/>
    </location>
</feature>
<accession>A0AAV9HLN4</accession>
<dbReference type="EMBL" id="MU865023">
    <property type="protein sequence ID" value="KAK4459951.1"/>
    <property type="molecule type" value="Genomic_DNA"/>
</dbReference>
<name>A0AAV9HLN4_9PEZI</name>
<proteinExistence type="predicted"/>
<dbReference type="Proteomes" id="UP001321749">
    <property type="component" value="Unassembled WGS sequence"/>
</dbReference>
<feature type="coiled-coil region" evidence="1">
    <location>
        <begin position="99"/>
        <end position="203"/>
    </location>
</feature>
<feature type="region of interest" description="Disordered" evidence="2">
    <location>
        <begin position="219"/>
        <end position="252"/>
    </location>
</feature>
<evidence type="ECO:0000256" key="2">
    <source>
        <dbReference type="SAM" id="MobiDB-lite"/>
    </source>
</evidence>
<evidence type="ECO:0000313" key="3">
    <source>
        <dbReference type="EMBL" id="KAK4459951.1"/>
    </source>
</evidence>
<evidence type="ECO:0000313" key="4">
    <source>
        <dbReference type="Proteomes" id="UP001321749"/>
    </source>
</evidence>
<feature type="region of interest" description="Disordered" evidence="2">
    <location>
        <begin position="309"/>
        <end position="349"/>
    </location>
</feature>
<keyword evidence="4" id="KW-1185">Reference proteome</keyword>
<sequence length="644" mass="72184">MPSGGGARLSPPSGVPTPRSLRRSATQTFREATDAIPCASTDGDVHPGLREEARSIQRRIWGLRQGMSNRPQIDSQFLAGFDFDVQAFLASSVKVSEYADQVAQELDETKESLSVASRELAATKNAVRENLEKISKLQNKVFQLESRLDSKQATIERQEMKLAGFATENRELQVKIAEHTAAIEYLEEKRKEDKIQMEFLQGQVENKRNLWKVVHKNQDPFDESTVGPSSDLGASYRSAHAAAPRRAASPTKTSTYYQNVSVPVPLHAASAAVSQRAPSPTSTGKYYRNALAAIPPRMAPAAVAYNRQPVNLGQPSRPPNPRPEIEQPQKKSGVPSAHMTGSPPERENPSSLVIAMGLLDINKDEVTWKQTFSELFDIALGFCQIHFRTAPLLQSSNKAIKSHVDAKSPDLWDYMNGVCRTQNPGQSESLVCTFLRDDTIRPYLILRLLLQYFFKHLFSDEGWAGYSNATDSEMTDLKQRLLVAVKPQERHAVINRQNELYEAIFNGPQAEVFKKHQLSMHYKGLRKIVAPFITNATAPVGSNGEVRELEPDLYSILEVAWKLMDKIWRSRLTFPYVWNDWNAKFTAEYHIALMTKADPIELQKRGTRIKIAITPAVTMRSDRGLTINSKQILKSKVLVSQTKT</sequence>
<reference evidence="3" key="2">
    <citation type="submission" date="2023-06" db="EMBL/GenBank/DDBJ databases">
        <authorList>
            <consortium name="Lawrence Berkeley National Laboratory"/>
            <person name="Mondo S.J."/>
            <person name="Hensen N."/>
            <person name="Bonometti L."/>
            <person name="Westerberg I."/>
            <person name="Brannstrom I.O."/>
            <person name="Guillou S."/>
            <person name="Cros-Aarteil S."/>
            <person name="Calhoun S."/>
            <person name="Haridas S."/>
            <person name="Kuo A."/>
            <person name="Pangilinan J."/>
            <person name="Riley R."/>
            <person name="Labutti K."/>
            <person name="Andreopoulos B."/>
            <person name="Lipzen A."/>
            <person name="Chen C."/>
            <person name="Yanf M."/>
            <person name="Daum C."/>
            <person name="Ng V."/>
            <person name="Clum A."/>
            <person name="Steindorff A."/>
            <person name="Ohm R."/>
            <person name="Martin F."/>
            <person name="Silar P."/>
            <person name="Natvig D."/>
            <person name="Lalanne C."/>
            <person name="Gautier V."/>
            <person name="Ament-Velasquez S.L."/>
            <person name="Kruys A."/>
            <person name="Hutchinson M.I."/>
            <person name="Powell A.J."/>
            <person name="Barry K."/>
            <person name="Miller A.N."/>
            <person name="Grigoriev I.V."/>
            <person name="Debuchy R."/>
            <person name="Gladieux P."/>
            <person name="Thoren M.H."/>
            <person name="Johannesson H."/>
        </authorList>
    </citation>
    <scope>NUCLEOTIDE SEQUENCE</scope>
    <source>
        <strain evidence="3">PSN324</strain>
    </source>
</reference>
<protein>
    <submittedName>
        <fullName evidence="3">Uncharacterized protein</fullName>
    </submittedName>
</protein>
<comment type="caution">
    <text evidence="3">The sequence shown here is derived from an EMBL/GenBank/DDBJ whole genome shotgun (WGS) entry which is preliminary data.</text>
</comment>
<gene>
    <name evidence="3" type="ORF">QBC42DRAFT_253908</name>
</gene>
<dbReference type="AlphaFoldDB" id="A0AAV9HLN4"/>
<feature type="region of interest" description="Disordered" evidence="2">
    <location>
        <begin position="1"/>
        <end position="47"/>
    </location>
</feature>